<dbReference type="SUPFAM" id="SSF56219">
    <property type="entry name" value="DNase I-like"/>
    <property type="match status" value="1"/>
</dbReference>
<organism evidence="2">
    <name type="scientific">marine sediment metagenome</name>
    <dbReference type="NCBI Taxonomy" id="412755"/>
    <lineage>
        <taxon>unclassified sequences</taxon>
        <taxon>metagenomes</taxon>
        <taxon>ecological metagenomes</taxon>
    </lineage>
</organism>
<protein>
    <recommendedName>
        <fullName evidence="1">Endonuclease/exonuclease/phosphatase domain-containing protein</fullName>
    </recommendedName>
</protein>
<reference evidence="2" key="1">
    <citation type="journal article" date="2014" name="Front. Microbiol.">
        <title>High frequency of phylogenetically diverse reductive dehalogenase-homologous genes in deep subseafloor sedimentary metagenomes.</title>
        <authorList>
            <person name="Kawai M."/>
            <person name="Futagami T."/>
            <person name="Toyoda A."/>
            <person name="Takaki Y."/>
            <person name="Nishi S."/>
            <person name="Hori S."/>
            <person name="Arai W."/>
            <person name="Tsubouchi T."/>
            <person name="Morono Y."/>
            <person name="Uchiyama I."/>
            <person name="Ito T."/>
            <person name="Fujiyama A."/>
            <person name="Inagaki F."/>
            <person name="Takami H."/>
        </authorList>
    </citation>
    <scope>NUCLEOTIDE SEQUENCE</scope>
    <source>
        <strain evidence="2">Expedition CK06-06</strain>
    </source>
</reference>
<sequence length="206" mass="23175">MTYNLHNGFNTDGYLGMEALARVIEDNHPDIIALQEISRGWVVSGRLDMLTWLSQRLNMPYVSGPTADPLWGNAILSRYPIVEYNNYDLPPRDLFLRRGFTSAVVDLGGGNSLQVIATHFHHVGEDSAIRQLQSPVIVDFWDGAACTVILGDLNAEPDDPEMEMLRQVGLVDTLAEMEPPPVYTFHSVNLYQRIDYIWVSPDLKVC</sequence>
<dbReference type="GO" id="GO:0016020">
    <property type="term" value="C:membrane"/>
    <property type="evidence" value="ECO:0007669"/>
    <property type="project" value="GOC"/>
</dbReference>
<dbReference type="PANTHER" id="PTHR14859">
    <property type="entry name" value="CALCOFLUOR WHITE HYPERSENSITIVE PROTEIN PRECURSOR"/>
    <property type="match status" value="1"/>
</dbReference>
<dbReference type="PANTHER" id="PTHR14859:SF1">
    <property type="entry name" value="PGAP2-INTERACTING PROTEIN"/>
    <property type="match status" value="1"/>
</dbReference>
<accession>X1N8F3</accession>
<name>X1N8F3_9ZZZZ</name>
<dbReference type="GO" id="GO:0006506">
    <property type="term" value="P:GPI anchor biosynthetic process"/>
    <property type="evidence" value="ECO:0007669"/>
    <property type="project" value="TreeGrafter"/>
</dbReference>
<evidence type="ECO:0000313" key="2">
    <source>
        <dbReference type="EMBL" id="GAI23130.1"/>
    </source>
</evidence>
<dbReference type="Gene3D" id="3.60.10.10">
    <property type="entry name" value="Endonuclease/exonuclease/phosphatase"/>
    <property type="match status" value="1"/>
</dbReference>
<dbReference type="InterPro" id="IPR036691">
    <property type="entry name" value="Endo/exonu/phosph_ase_sf"/>
</dbReference>
<feature type="non-terminal residue" evidence="2">
    <location>
        <position position="206"/>
    </location>
</feature>
<evidence type="ECO:0000259" key="1">
    <source>
        <dbReference type="Pfam" id="PF03372"/>
    </source>
</evidence>
<gene>
    <name evidence="2" type="ORF">S06H3_35460</name>
</gene>
<dbReference type="InterPro" id="IPR005135">
    <property type="entry name" value="Endo/exonuclease/phosphatase"/>
</dbReference>
<feature type="domain" description="Endonuclease/exonuclease/phosphatase" evidence="1">
    <location>
        <begin position="1"/>
        <end position="205"/>
    </location>
</feature>
<dbReference type="GO" id="GO:0003824">
    <property type="term" value="F:catalytic activity"/>
    <property type="evidence" value="ECO:0007669"/>
    <property type="project" value="InterPro"/>
</dbReference>
<dbReference type="Pfam" id="PF03372">
    <property type="entry name" value="Exo_endo_phos"/>
    <property type="match status" value="1"/>
</dbReference>
<dbReference type="AlphaFoldDB" id="X1N8F3"/>
<dbReference type="EMBL" id="BARV01021390">
    <property type="protein sequence ID" value="GAI23130.1"/>
    <property type="molecule type" value="Genomic_DNA"/>
</dbReference>
<comment type="caution">
    <text evidence="2">The sequence shown here is derived from an EMBL/GenBank/DDBJ whole genome shotgun (WGS) entry which is preliminary data.</text>
</comment>
<dbReference type="InterPro" id="IPR051916">
    <property type="entry name" value="GPI-anchor_lipid_remodeler"/>
</dbReference>
<proteinExistence type="predicted"/>